<gene>
    <name evidence="11" type="ORF">NDN08_006478</name>
</gene>
<protein>
    <recommendedName>
        <fullName evidence="13">ADP,ATP carrier protein</fullName>
    </recommendedName>
</protein>
<evidence type="ECO:0000256" key="2">
    <source>
        <dbReference type="ARBA" id="ARBA00006375"/>
    </source>
</evidence>
<comment type="similarity">
    <text evidence="2 9">Belongs to the mitochondrial carrier (TC 2.A.29) family.</text>
</comment>
<name>A0AAV8UHR2_9RHOD</name>
<dbReference type="EMBL" id="JAMWBK010000009">
    <property type="protein sequence ID" value="KAJ8902070.1"/>
    <property type="molecule type" value="Genomic_DNA"/>
</dbReference>
<feature type="compositionally biased region" description="Low complexity" evidence="10">
    <location>
        <begin position="524"/>
        <end position="540"/>
    </location>
</feature>
<accession>A0AAV8UHR2</accession>
<keyword evidence="7 8" id="KW-0472">Membrane</keyword>
<keyword evidence="5" id="KW-0677">Repeat</keyword>
<evidence type="ECO:0000256" key="10">
    <source>
        <dbReference type="SAM" id="MobiDB-lite"/>
    </source>
</evidence>
<keyword evidence="12" id="KW-1185">Reference proteome</keyword>
<dbReference type="PROSITE" id="PS50920">
    <property type="entry name" value="SOLCAR"/>
    <property type="match status" value="2"/>
</dbReference>
<evidence type="ECO:0000256" key="7">
    <source>
        <dbReference type="ARBA" id="ARBA00023136"/>
    </source>
</evidence>
<reference evidence="11 12" key="1">
    <citation type="journal article" date="2023" name="Nat. Commun.">
        <title>Origin of minicircular mitochondrial genomes in red algae.</title>
        <authorList>
            <person name="Lee Y."/>
            <person name="Cho C.H."/>
            <person name="Lee Y.M."/>
            <person name="Park S.I."/>
            <person name="Yang J.H."/>
            <person name="West J.A."/>
            <person name="Bhattacharya D."/>
            <person name="Yoon H.S."/>
        </authorList>
    </citation>
    <scope>NUCLEOTIDE SEQUENCE [LARGE SCALE GENOMIC DNA]</scope>
    <source>
        <strain evidence="11 12">CCMP1338</strain>
        <tissue evidence="11">Whole cell</tissue>
    </source>
</reference>
<evidence type="ECO:0000256" key="1">
    <source>
        <dbReference type="ARBA" id="ARBA00004141"/>
    </source>
</evidence>
<evidence type="ECO:0000256" key="3">
    <source>
        <dbReference type="ARBA" id="ARBA00022448"/>
    </source>
</evidence>
<evidence type="ECO:0000313" key="11">
    <source>
        <dbReference type="EMBL" id="KAJ8902070.1"/>
    </source>
</evidence>
<keyword evidence="4 8" id="KW-0812">Transmembrane</keyword>
<feature type="region of interest" description="Disordered" evidence="10">
    <location>
        <begin position="524"/>
        <end position="555"/>
    </location>
</feature>
<evidence type="ECO:0008006" key="13">
    <source>
        <dbReference type="Google" id="ProtNLM"/>
    </source>
</evidence>
<dbReference type="GO" id="GO:0016020">
    <property type="term" value="C:membrane"/>
    <property type="evidence" value="ECO:0007669"/>
    <property type="project" value="UniProtKB-SubCell"/>
</dbReference>
<dbReference type="InterPro" id="IPR023395">
    <property type="entry name" value="MCP_dom_sf"/>
</dbReference>
<feature type="region of interest" description="Disordered" evidence="10">
    <location>
        <begin position="115"/>
        <end position="151"/>
    </location>
</feature>
<evidence type="ECO:0000256" key="5">
    <source>
        <dbReference type="ARBA" id="ARBA00022737"/>
    </source>
</evidence>
<dbReference type="Gene3D" id="1.50.40.10">
    <property type="entry name" value="Mitochondrial carrier domain"/>
    <property type="match status" value="2"/>
</dbReference>
<comment type="subcellular location">
    <subcellularLocation>
        <location evidence="1">Membrane</location>
        <topology evidence="1">Multi-pass membrane protein</topology>
    </subcellularLocation>
</comment>
<keyword evidence="3 9" id="KW-0813">Transport</keyword>
<evidence type="ECO:0000256" key="4">
    <source>
        <dbReference type="ARBA" id="ARBA00022692"/>
    </source>
</evidence>
<comment type="caution">
    <text evidence="11">The sequence shown here is derived from an EMBL/GenBank/DDBJ whole genome shotgun (WGS) entry which is preliminary data.</text>
</comment>
<evidence type="ECO:0000313" key="12">
    <source>
        <dbReference type="Proteomes" id="UP001157974"/>
    </source>
</evidence>
<dbReference type="InterPro" id="IPR018108">
    <property type="entry name" value="MCP_transmembrane"/>
</dbReference>
<sequence length="555" mass="56026">MGTDNAGGAMQNFQSAVADTAGASMNAVGGAMQNFGSAVAGTAGAAGGAVQNFGSAVAGTTGAGFNKIGEAVQGFPSAVAGTAGAVGGAVQNFGSAVSGAAGSVGNTLGGAMQGIQSGGTKAHTETKKKALVPKKKPAEAKKRGVEAESEAVGGPLQGLGSALAGSAGAITNAVGGTIVAIPSAVGGTIGAIPSAVGGTIGAIPSAVGGAFEALPRLPAVFIGETITGMRSAVGGSIQHVHTAASDTFVAVKDARKTLLAGAIAGTVSLVVAIPLDVRKTIVQNSSATSIKALSQVVNSQTNPFAGLQPSFVAQIPAAVVAFAVYEFTRGMIKGAEGNEALRKAKLIFAACTSDVVGALWVTPFERAKQRIQAPAGSKYSSPAKTTSLSFQQRYKGFWGLAMRDVGYRFLFLMALDEARKFAEKKLKRSLTSVESYGVGTSVAVVSALLTNPLDVAKTRIMCEREGIASTYSTFGSAFSGTLEREGLKGLFRGALPRVGYVAVTSVVFMTVFDQVMKRMDAPTTTTAASSTKPWSSKTPAYVNSATISRNRRTTN</sequence>
<feature type="compositionally biased region" description="Basic and acidic residues" evidence="10">
    <location>
        <begin position="136"/>
        <end position="146"/>
    </location>
</feature>
<dbReference type="GO" id="GO:0055085">
    <property type="term" value="P:transmembrane transport"/>
    <property type="evidence" value="ECO:0007669"/>
    <property type="project" value="InterPro"/>
</dbReference>
<dbReference type="InterPro" id="IPR002067">
    <property type="entry name" value="MCP"/>
</dbReference>
<dbReference type="AlphaFoldDB" id="A0AAV8UHR2"/>
<feature type="repeat" description="Solcar" evidence="8">
    <location>
        <begin position="430"/>
        <end position="518"/>
    </location>
</feature>
<evidence type="ECO:0000256" key="8">
    <source>
        <dbReference type="PROSITE-ProRule" id="PRU00282"/>
    </source>
</evidence>
<dbReference type="SUPFAM" id="SSF103506">
    <property type="entry name" value="Mitochondrial carrier"/>
    <property type="match status" value="1"/>
</dbReference>
<evidence type="ECO:0000256" key="6">
    <source>
        <dbReference type="ARBA" id="ARBA00022989"/>
    </source>
</evidence>
<dbReference type="PANTHER" id="PTHR45667">
    <property type="entry name" value="S-ADENOSYLMETHIONINE MITOCHONDRIAL CARRIER PROTEIN"/>
    <property type="match status" value="1"/>
</dbReference>
<dbReference type="PRINTS" id="PR00926">
    <property type="entry name" value="MITOCARRIER"/>
</dbReference>
<dbReference type="Pfam" id="PF00153">
    <property type="entry name" value="Mito_carr"/>
    <property type="match status" value="2"/>
</dbReference>
<dbReference type="Proteomes" id="UP001157974">
    <property type="component" value="Unassembled WGS sequence"/>
</dbReference>
<evidence type="ECO:0000256" key="9">
    <source>
        <dbReference type="RuleBase" id="RU000488"/>
    </source>
</evidence>
<organism evidence="11 12">
    <name type="scientific">Rhodosorus marinus</name>
    <dbReference type="NCBI Taxonomy" id="101924"/>
    <lineage>
        <taxon>Eukaryota</taxon>
        <taxon>Rhodophyta</taxon>
        <taxon>Stylonematophyceae</taxon>
        <taxon>Stylonematales</taxon>
        <taxon>Stylonemataceae</taxon>
        <taxon>Rhodosorus</taxon>
    </lineage>
</organism>
<keyword evidence="6" id="KW-1133">Transmembrane helix</keyword>
<proteinExistence type="inferred from homology"/>
<feature type="repeat" description="Solcar" evidence="8">
    <location>
        <begin position="252"/>
        <end position="331"/>
    </location>
</feature>